<dbReference type="EMBL" id="HBUE01150785">
    <property type="protein sequence ID" value="CAG6505060.1"/>
    <property type="molecule type" value="Transcribed_RNA"/>
</dbReference>
<dbReference type="EMBL" id="HBUE01255769">
    <property type="protein sequence ID" value="CAG6556356.1"/>
    <property type="molecule type" value="Transcribed_RNA"/>
</dbReference>
<accession>A0A8D8N8U8</accession>
<protein>
    <submittedName>
        <fullName evidence="1">(northern house mosquito) hypothetical protein</fullName>
    </submittedName>
</protein>
<reference evidence="1" key="1">
    <citation type="submission" date="2021-05" db="EMBL/GenBank/DDBJ databases">
        <authorList>
            <person name="Alioto T."/>
            <person name="Alioto T."/>
            <person name="Gomez Garrido J."/>
        </authorList>
    </citation>
    <scope>NUCLEOTIDE SEQUENCE</scope>
</reference>
<dbReference type="AlphaFoldDB" id="A0A8D8N8U8"/>
<sequence>MITALRPLWPPHNFFTRRTTTKTEIKPSSPPFVPLTDFYEKRKKRARTNDRFLAFSFCWEVKFGRFFPSSRIRVTILGHRKTPAFGTTFSEYFCTNPHEYRGRDIRYAIAAERSPEFR</sequence>
<name>A0A8D8N8U8_CULPI</name>
<proteinExistence type="predicted"/>
<evidence type="ECO:0000313" key="1">
    <source>
        <dbReference type="EMBL" id="CAG6556356.1"/>
    </source>
</evidence>
<organism evidence="1">
    <name type="scientific">Culex pipiens</name>
    <name type="common">House mosquito</name>
    <dbReference type="NCBI Taxonomy" id="7175"/>
    <lineage>
        <taxon>Eukaryota</taxon>
        <taxon>Metazoa</taxon>
        <taxon>Ecdysozoa</taxon>
        <taxon>Arthropoda</taxon>
        <taxon>Hexapoda</taxon>
        <taxon>Insecta</taxon>
        <taxon>Pterygota</taxon>
        <taxon>Neoptera</taxon>
        <taxon>Endopterygota</taxon>
        <taxon>Diptera</taxon>
        <taxon>Nematocera</taxon>
        <taxon>Culicoidea</taxon>
        <taxon>Culicidae</taxon>
        <taxon>Culicinae</taxon>
        <taxon>Culicini</taxon>
        <taxon>Culex</taxon>
        <taxon>Culex</taxon>
    </lineage>
</organism>
<dbReference type="EMBL" id="HBUE01119267">
    <property type="protein sequence ID" value="CAG6491647.1"/>
    <property type="molecule type" value="Transcribed_RNA"/>
</dbReference>